<evidence type="ECO:0000256" key="1">
    <source>
        <dbReference type="ARBA" id="ARBA00004141"/>
    </source>
</evidence>
<comment type="subcellular location">
    <subcellularLocation>
        <location evidence="1">Membrane</location>
        <topology evidence="1">Multi-pass membrane protein</topology>
    </subcellularLocation>
</comment>
<name>A0A3B4V388_SERDU</name>
<evidence type="ECO:0000259" key="11">
    <source>
        <dbReference type="SMART" id="SM01053"/>
    </source>
</evidence>
<keyword evidence="4" id="KW-0112">Calmodulin-binding</keyword>
<dbReference type="Pfam" id="PF02888">
    <property type="entry name" value="CaMBD"/>
    <property type="match status" value="1"/>
</dbReference>
<keyword evidence="6" id="KW-0406">Ion transport</keyword>
<dbReference type="GO" id="GO:0005516">
    <property type="term" value="F:calmodulin binding"/>
    <property type="evidence" value="ECO:0007669"/>
    <property type="project" value="UniProtKB-KW"/>
</dbReference>
<keyword evidence="3 10" id="KW-0812">Transmembrane</keyword>
<reference evidence="12" key="2">
    <citation type="submission" date="2025-09" db="UniProtKB">
        <authorList>
            <consortium name="Ensembl"/>
        </authorList>
    </citation>
    <scope>IDENTIFICATION</scope>
</reference>
<dbReference type="Ensembl" id="ENSSDUT00000025707.1">
    <property type="protein sequence ID" value="ENSSDUP00000025243.1"/>
    <property type="gene ID" value="ENSSDUG00000018270.1"/>
</dbReference>
<dbReference type="InterPro" id="IPR015449">
    <property type="entry name" value="K_chnl_Ca-activ_SK"/>
</dbReference>
<dbReference type="GO" id="GO:0016020">
    <property type="term" value="C:membrane"/>
    <property type="evidence" value="ECO:0007669"/>
    <property type="project" value="UniProtKB-SubCell"/>
</dbReference>
<evidence type="ECO:0000256" key="9">
    <source>
        <dbReference type="SAM" id="MobiDB-lite"/>
    </source>
</evidence>
<dbReference type="InterPro" id="IPR036122">
    <property type="entry name" value="CaM-bd_dom_sf"/>
</dbReference>
<dbReference type="FunFam" id="1.10.287.70:FF:000183">
    <property type="entry name" value="KCNN (Potassium K ChaNNel, calcium activated)-Like"/>
    <property type="match status" value="1"/>
</dbReference>
<feature type="transmembrane region" description="Helical" evidence="10">
    <location>
        <begin position="410"/>
        <end position="428"/>
    </location>
</feature>
<reference evidence="12" key="1">
    <citation type="submission" date="2025-08" db="UniProtKB">
        <authorList>
            <consortium name="Ensembl"/>
        </authorList>
    </citation>
    <scope>IDENTIFICATION</scope>
</reference>
<dbReference type="AlphaFoldDB" id="A0A3B4V388"/>
<feature type="transmembrane region" description="Helical" evidence="10">
    <location>
        <begin position="330"/>
        <end position="349"/>
    </location>
</feature>
<feature type="region of interest" description="Disordered" evidence="9">
    <location>
        <begin position="239"/>
        <end position="270"/>
    </location>
</feature>
<dbReference type="SMART" id="SM01053">
    <property type="entry name" value="CaMBD"/>
    <property type="match status" value="1"/>
</dbReference>
<feature type="domain" description="Calmodulin-binding" evidence="11">
    <location>
        <begin position="570"/>
        <end position="646"/>
    </location>
</feature>
<dbReference type="SUPFAM" id="SSF81324">
    <property type="entry name" value="Voltage-gated potassium channels"/>
    <property type="match status" value="1"/>
</dbReference>
<dbReference type="Pfam" id="PF03530">
    <property type="entry name" value="SK_channel"/>
    <property type="match status" value="1"/>
</dbReference>
<feature type="compositionally biased region" description="Basic and acidic residues" evidence="9">
    <location>
        <begin position="119"/>
        <end position="146"/>
    </location>
</feature>
<dbReference type="GO" id="GO:0016286">
    <property type="term" value="F:small conductance calcium-activated potassium channel activity"/>
    <property type="evidence" value="ECO:0007669"/>
    <property type="project" value="InterPro"/>
</dbReference>
<evidence type="ECO:0000256" key="4">
    <source>
        <dbReference type="ARBA" id="ARBA00022860"/>
    </source>
</evidence>
<keyword evidence="7 10" id="KW-0472">Membrane</keyword>
<keyword evidence="8" id="KW-0407">Ion channel</keyword>
<dbReference type="Pfam" id="PF07885">
    <property type="entry name" value="Ion_trans_2"/>
    <property type="match status" value="1"/>
</dbReference>
<evidence type="ECO:0000256" key="8">
    <source>
        <dbReference type="ARBA" id="ARBA00023303"/>
    </source>
</evidence>
<dbReference type="Gene3D" id="1.10.287.70">
    <property type="match status" value="2"/>
</dbReference>
<feature type="compositionally biased region" description="Pro residues" evidence="9">
    <location>
        <begin position="250"/>
        <end position="260"/>
    </location>
</feature>
<dbReference type="InterPro" id="IPR013099">
    <property type="entry name" value="K_chnl_dom"/>
</dbReference>
<feature type="transmembrane region" description="Helical" evidence="10">
    <location>
        <begin position="471"/>
        <end position="490"/>
    </location>
</feature>
<accession>A0A3B4V388</accession>
<evidence type="ECO:0000256" key="5">
    <source>
        <dbReference type="ARBA" id="ARBA00022989"/>
    </source>
</evidence>
<feature type="transmembrane region" description="Helical" evidence="10">
    <location>
        <begin position="502"/>
        <end position="520"/>
    </location>
</feature>
<keyword evidence="13" id="KW-1185">Reference proteome</keyword>
<evidence type="ECO:0000256" key="10">
    <source>
        <dbReference type="SAM" id="Phobius"/>
    </source>
</evidence>
<dbReference type="PANTHER" id="PTHR10153">
    <property type="entry name" value="SMALL CONDUCTANCE CALCIUM-ACTIVATED POTASSIUM CHANNEL"/>
    <property type="match status" value="1"/>
</dbReference>
<keyword evidence="5 10" id="KW-1133">Transmembrane helix</keyword>
<evidence type="ECO:0000256" key="6">
    <source>
        <dbReference type="ARBA" id="ARBA00023065"/>
    </source>
</evidence>
<proteinExistence type="predicted"/>
<evidence type="ECO:0000313" key="13">
    <source>
        <dbReference type="Proteomes" id="UP000261420"/>
    </source>
</evidence>
<dbReference type="InterPro" id="IPR004178">
    <property type="entry name" value="CaM-bd_dom"/>
</dbReference>
<feature type="transmembrane region" description="Helical" evidence="10">
    <location>
        <begin position="299"/>
        <end position="318"/>
    </location>
</feature>
<feature type="transmembrane region" description="Helical" evidence="10">
    <location>
        <begin position="532"/>
        <end position="552"/>
    </location>
</feature>
<feature type="region of interest" description="Disordered" evidence="9">
    <location>
        <begin position="110"/>
        <end position="156"/>
    </location>
</feature>
<evidence type="ECO:0000256" key="3">
    <source>
        <dbReference type="ARBA" id="ARBA00022692"/>
    </source>
</evidence>
<sequence>MVFKLYSVHLSNISLSLSLSLSLPSKRFGASSPLNLLTMEHSPSMNLSVVDGDEVEDQRPLLPLRMVPPPQACSPQCGIHHTVQTSADHTVWLDRTQAMATSPLYNGQLYVASSPRSNRRGDKAKGKEKKCEKRSGGSKQNKERNHQCKAKNTGSHRLQEKVTSFTDIPISPCGSPFQGPCRSFVDVQDVEGRGRCRPGIVSLEMHDRQSLPEIIITSKDDDPQPHNETSQYHQDLPEAKGLLPGTECPSPNPSPSPQPSPKHKIDGKDDNYWKTHSIGWRLLRRRSLFLRRQRLSDCALAVGIFGVVMMVMETELSWSVYSKSSIYSLALKSIISLSTIILVGLIIAYHCCEVQLYVHDIGAEDWRIAMTTERVALIALELAAVAIHPYPVGLLAYFQHTTSRLSLSETELEIILALPMFLRLYLLGRAMMLHSRLFTDTASRSIGALNKIHFNTRFVGKTLMTNYPGTVLMIFSVSLWIVAAWGLHVCERHHNYRDLSSNYMEALWMVSVTFLSIGYGDVVPHTYCGRSICLLTGIMGAGCTVLVVAVVARKLELTRAEKHVHNFMMDSHISKRIKIAAANVLRETWLIYKHTKLSRERDHTRVRMHQRKLLLAIHQLRRVKMEKRVLADQGNTLGDLCKVREASERNHLISGELDSHIRCLEKHVEELREGFKSLMPLLSSTLSTQNSSIRHLLREREVKTEAQMSLLSALCPLSLLFCLFRTFFSLMSECNQFLYLHIGLTLWWEAVSLKEREIRNHHTNYLYTHPHLLTL</sequence>
<feature type="transmembrane region" description="Helical" evidence="10">
    <location>
        <begin position="375"/>
        <end position="398"/>
    </location>
</feature>
<evidence type="ECO:0000313" key="12">
    <source>
        <dbReference type="Ensembl" id="ENSSDUP00000025243.1"/>
    </source>
</evidence>
<evidence type="ECO:0000256" key="7">
    <source>
        <dbReference type="ARBA" id="ARBA00023136"/>
    </source>
</evidence>
<evidence type="ECO:0000256" key="2">
    <source>
        <dbReference type="ARBA" id="ARBA00022448"/>
    </source>
</evidence>
<organism evidence="12 13">
    <name type="scientific">Seriola dumerili</name>
    <name type="common">Greater amberjack</name>
    <name type="synonym">Caranx dumerili</name>
    <dbReference type="NCBI Taxonomy" id="41447"/>
    <lineage>
        <taxon>Eukaryota</taxon>
        <taxon>Metazoa</taxon>
        <taxon>Chordata</taxon>
        <taxon>Craniata</taxon>
        <taxon>Vertebrata</taxon>
        <taxon>Euteleostomi</taxon>
        <taxon>Actinopterygii</taxon>
        <taxon>Neopterygii</taxon>
        <taxon>Teleostei</taxon>
        <taxon>Neoteleostei</taxon>
        <taxon>Acanthomorphata</taxon>
        <taxon>Carangaria</taxon>
        <taxon>Carangiformes</taxon>
        <taxon>Carangidae</taxon>
        <taxon>Seriola</taxon>
    </lineage>
</organism>
<dbReference type="GeneTree" id="ENSGT00950000182904"/>
<dbReference type="SUPFAM" id="SSF81327">
    <property type="entry name" value="Small-conductance potassium channel"/>
    <property type="match status" value="1"/>
</dbReference>
<dbReference type="Proteomes" id="UP000261420">
    <property type="component" value="Unplaced"/>
</dbReference>
<protein>
    <submittedName>
        <fullName evidence="12">Small conductance calcium-activated potassium channel protein 1-like</fullName>
    </submittedName>
</protein>
<keyword evidence="2" id="KW-0813">Transport</keyword>